<organism evidence="8">
    <name type="scientific">Timema tahoe</name>
    <dbReference type="NCBI Taxonomy" id="61484"/>
    <lineage>
        <taxon>Eukaryota</taxon>
        <taxon>Metazoa</taxon>
        <taxon>Ecdysozoa</taxon>
        <taxon>Arthropoda</taxon>
        <taxon>Hexapoda</taxon>
        <taxon>Insecta</taxon>
        <taxon>Pterygota</taxon>
        <taxon>Neoptera</taxon>
        <taxon>Polyneoptera</taxon>
        <taxon>Phasmatodea</taxon>
        <taxon>Timematodea</taxon>
        <taxon>Timematoidea</taxon>
        <taxon>Timematidae</taxon>
        <taxon>Timema</taxon>
    </lineage>
</organism>
<accession>A0A7R9FJ17</accession>
<comment type="subcellular location">
    <subcellularLocation>
        <location evidence="1">Membrane</location>
        <topology evidence="1">Multi-pass membrane protein</topology>
    </subcellularLocation>
</comment>
<dbReference type="PANTHER" id="PTHR16172:SF30">
    <property type="entry name" value="SUGAR BABY, ISOFORM C"/>
    <property type="match status" value="1"/>
</dbReference>
<evidence type="ECO:0000256" key="5">
    <source>
        <dbReference type="ARBA" id="ARBA00023136"/>
    </source>
</evidence>
<evidence type="ECO:0000313" key="8">
    <source>
        <dbReference type="EMBL" id="CAD7454400.1"/>
    </source>
</evidence>
<dbReference type="InterPro" id="IPR024989">
    <property type="entry name" value="MFS_assoc_dom"/>
</dbReference>
<sequence length="311" mass="34112">MSRGHLTTTNQPQQNKSALLYAAPRHLRVLRIIFSPISFTTQTLPHQVSLQKPFTSALTLRFQRQTLSHVVFWPTTLSTRCLSCADASFSNFASRLNCRHGNNGRLGNARLYLAKLHPTEIRTSISPSSAVELNTTSALANYATEAGTSPVMSFLSTYARQLGFSSLIVGTIFTVLPVCGMLAKPIFGAVADHFRLQKTLFVAFQVLTALAFFMVQFVPEIPTESQVSLDCDGLTIFKTCGQDSLDQCSDDTLSAQIGLKTIVKCEGKNPVSMKLQGSVLVGTKLAEAVEPYDDYDYIVNPKKKHLKADVV</sequence>
<proteinExistence type="inferred from homology"/>
<feature type="domain" description="Major facilitator superfamily associated" evidence="7">
    <location>
        <begin position="149"/>
        <end position="219"/>
    </location>
</feature>
<name>A0A7R9FJ17_9NEOP</name>
<dbReference type="InterPro" id="IPR051717">
    <property type="entry name" value="MFS_MFSD6"/>
</dbReference>
<reference evidence="8" key="1">
    <citation type="submission" date="2020-11" db="EMBL/GenBank/DDBJ databases">
        <authorList>
            <person name="Tran Van P."/>
        </authorList>
    </citation>
    <scope>NUCLEOTIDE SEQUENCE</scope>
</reference>
<keyword evidence="4 6" id="KW-1133">Transmembrane helix</keyword>
<evidence type="ECO:0000256" key="2">
    <source>
        <dbReference type="ARBA" id="ARBA00005241"/>
    </source>
</evidence>
<evidence type="ECO:0000256" key="4">
    <source>
        <dbReference type="ARBA" id="ARBA00022989"/>
    </source>
</evidence>
<keyword evidence="3 6" id="KW-0812">Transmembrane</keyword>
<evidence type="ECO:0000256" key="1">
    <source>
        <dbReference type="ARBA" id="ARBA00004141"/>
    </source>
</evidence>
<protein>
    <recommendedName>
        <fullName evidence="7">Major facilitator superfamily associated domain-containing protein</fullName>
    </recommendedName>
</protein>
<dbReference type="Gene3D" id="1.20.1250.20">
    <property type="entry name" value="MFS general substrate transporter like domains"/>
    <property type="match status" value="1"/>
</dbReference>
<dbReference type="InterPro" id="IPR036259">
    <property type="entry name" value="MFS_trans_sf"/>
</dbReference>
<evidence type="ECO:0000259" key="7">
    <source>
        <dbReference type="Pfam" id="PF12832"/>
    </source>
</evidence>
<dbReference type="Pfam" id="PF12832">
    <property type="entry name" value="MFS_1_like"/>
    <property type="match status" value="1"/>
</dbReference>
<keyword evidence="5 6" id="KW-0472">Membrane</keyword>
<dbReference type="GO" id="GO:0016020">
    <property type="term" value="C:membrane"/>
    <property type="evidence" value="ECO:0007669"/>
    <property type="project" value="UniProtKB-SubCell"/>
</dbReference>
<feature type="transmembrane region" description="Helical" evidence="6">
    <location>
        <begin position="199"/>
        <end position="218"/>
    </location>
</feature>
<gene>
    <name evidence="8" type="ORF">TTEB3V08_LOCUS2505</name>
</gene>
<feature type="transmembrane region" description="Helical" evidence="6">
    <location>
        <begin position="162"/>
        <end position="187"/>
    </location>
</feature>
<dbReference type="SUPFAM" id="SSF103473">
    <property type="entry name" value="MFS general substrate transporter"/>
    <property type="match status" value="1"/>
</dbReference>
<evidence type="ECO:0000256" key="3">
    <source>
        <dbReference type="ARBA" id="ARBA00022692"/>
    </source>
</evidence>
<evidence type="ECO:0000256" key="6">
    <source>
        <dbReference type="SAM" id="Phobius"/>
    </source>
</evidence>
<dbReference type="EMBL" id="OE000591">
    <property type="protein sequence ID" value="CAD7454400.1"/>
    <property type="molecule type" value="Genomic_DNA"/>
</dbReference>
<comment type="similarity">
    <text evidence="2">Belongs to the major facilitator superfamily. MFSD6 family.</text>
</comment>
<dbReference type="PANTHER" id="PTHR16172">
    <property type="entry name" value="MAJOR FACILITATOR SUPERFAMILY DOMAIN-CONTAINING PROTEIN 6-LIKE"/>
    <property type="match status" value="1"/>
</dbReference>
<dbReference type="AlphaFoldDB" id="A0A7R9FJ17"/>